<comment type="caution">
    <text evidence="6">The sequence shown here is derived from an EMBL/GenBank/DDBJ whole genome shotgun (WGS) entry which is preliminary data.</text>
</comment>
<dbReference type="PANTHER" id="PTHR43774:SF1">
    <property type="entry name" value="PEPTIDE METHIONINE SULFOXIDE REDUCTASE MSRA 2"/>
    <property type="match status" value="1"/>
</dbReference>
<dbReference type="GO" id="GO:0008113">
    <property type="term" value="F:peptide-methionine (S)-S-oxide reductase activity"/>
    <property type="evidence" value="ECO:0007669"/>
    <property type="project" value="UniProtKB-EC"/>
</dbReference>
<evidence type="ECO:0000259" key="5">
    <source>
        <dbReference type="Pfam" id="PF01625"/>
    </source>
</evidence>
<dbReference type="InterPro" id="IPR002569">
    <property type="entry name" value="Met_Sox_Rdtase_MsrA_dom"/>
</dbReference>
<dbReference type="InterPro" id="IPR036509">
    <property type="entry name" value="Met_Sox_Rdtase_MsrA_sf"/>
</dbReference>
<keyword evidence="7" id="KW-1185">Reference proteome</keyword>
<feature type="domain" description="Peptide methionine sulphoxide reductase MsrA" evidence="5">
    <location>
        <begin position="6"/>
        <end position="141"/>
    </location>
</feature>
<comment type="catalytic activity">
    <reaction evidence="3">
        <text>L-methionyl-[protein] + [thioredoxin]-disulfide + H2O = L-methionyl-(S)-S-oxide-[protein] + [thioredoxin]-dithiol</text>
        <dbReference type="Rhea" id="RHEA:14217"/>
        <dbReference type="Rhea" id="RHEA-COMP:10698"/>
        <dbReference type="Rhea" id="RHEA-COMP:10700"/>
        <dbReference type="Rhea" id="RHEA-COMP:12313"/>
        <dbReference type="Rhea" id="RHEA-COMP:12315"/>
        <dbReference type="ChEBI" id="CHEBI:15377"/>
        <dbReference type="ChEBI" id="CHEBI:16044"/>
        <dbReference type="ChEBI" id="CHEBI:29950"/>
        <dbReference type="ChEBI" id="CHEBI:44120"/>
        <dbReference type="ChEBI" id="CHEBI:50058"/>
        <dbReference type="EC" id="1.8.4.11"/>
    </reaction>
</comment>
<accession>A0A5C8V2U1</accession>
<evidence type="ECO:0000256" key="4">
    <source>
        <dbReference type="ARBA" id="ARBA00048782"/>
    </source>
</evidence>
<organism evidence="6 7">
    <name type="scientific">Flagellimonas hymeniacidonis</name>
    <dbReference type="NCBI Taxonomy" id="2603628"/>
    <lineage>
        <taxon>Bacteria</taxon>
        <taxon>Pseudomonadati</taxon>
        <taxon>Bacteroidota</taxon>
        <taxon>Flavobacteriia</taxon>
        <taxon>Flavobacteriales</taxon>
        <taxon>Flavobacteriaceae</taxon>
        <taxon>Flagellimonas</taxon>
    </lineage>
</organism>
<dbReference type="Pfam" id="PF01625">
    <property type="entry name" value="PMSR"/>
    <property type="match status" value="1"/>
</dbReference>
<dbReference type="SUPFAM" id="SSF55068">
    <property type="entry name" value="Peptide methionine sulfoxide reductase"/>
    <property type="match status" value="1"/>
</dbReference>
<dbReference type="EMBL" id="VRUR01000002">
    <property type="protein sequence ID" value="TXN35255.1"/>
    <property type="molecule type" value="Genomic_DNA"/>
</dbReference>
<dbReference type="EC" id="1.8.4.11" evidence="1"/>
<reference evidence="6 7" key="1">
    <citation type="submission" date="2019-08" db="EMBL/GenBank/DDBJ databases">
        <title>Professor.</title>
        <authorList>
            <person name="Park J.S."/>
        </authorList>
    </citation>
    <scope>NUCLEOTIDE SEQUENCE [LARGE SCALE GENOMIC DNA]</scope>
    <source>
        <strain evidence="6 7">176CP5-101</strain>
    </source>
</reference>
<evidence type="ECO:0000313" key="6">
    <source>
        <dbReference type="EMBL" id="TXN35255.1"/>
    </source>
</evidence>
<gene>
    <name evidence="6" type="ORF">FVB32_11750</name>
</gene>
<evidence type="ECO:0000256" key="1">
    <source>
        <dbReference type="ARBA" id="ARBA00012502"/>
    </source>
</evidence>
<evidence type="ECO:0000256" key="2">
    <source>
        <dbReference type="ARBA" id="ARBA00023002"/>
    </source>
</evidence>
<proteinExistence type="predicted"/>
<name>A0A5C8V2U1_9FLAO</name>
<dbReference type="PANTHER" id="PTHR43774">
    <property type="entry name" value="PEPTIDE METHIONINE SULFOXIDE REDUCTASE"/>
    <property type="match status" value="1"/>
</dbReference>
<evidence type="ECO:0000256" key="3">
    <source>
        <dbReference type="ARBA" id="ARBA00047806"/>
    </source>
</evidence>
<dbReference type="Proteomes" id="UP000321456">
    <property type="component" value="Unassembled WGS sequence"/>
</dbReference>
<protein>
    <recommendedName>
        <fullName evidence="1">peptide-methionine (S)-S-oxide reductase</fullName>
        <ecNumber evidence="1">1.8.4.11</ecNumber>
    </recommendedName>
</protein>
<evidence type="ECO:0000313" key="7">
    <source>
        <dbReference type="Proteomes" id="UP000321456"/>
    </source>
</evidence>
<comment type="catalytic activity">
    <reaction evidence="4">
        <text>[thioredoxin]-disulfide + L-methionine + H2O = L-methionine (S)-S-oxide + [thioredoxin]-dithiol</text>
        <dbReference type="Rhea" id="RHEA:19993"/>
        <dbReference type="Rhea" id="RHEA-COMP:10698"/>
        <dbReference type="Rhea" id="RHEA-COMP:10700"/>
        <dbReference type="ChEBI" id="CHEBI:15377"/>
        <dbReference type="ChEBI" id="CHEBI:29950"/>
        <dbReference type="ChEBI" id="CHEBI:50058"/>
        <dbReference type="ChEBI" id="CHEBI:57844"/>
        <dbReference type="ChEBI" id="CHEBI:58772"/>
        <dbReference type="EC" id="1.8.4.11"/>
    </reaction>
</comment>
<dbReference type="RefSeq" id="WP_147743990.1">
    <property type="nucleotide sequence ID" value="NZ_VRUR01000002.1"/>
</dbReference>
<dbReference type="AlphaFoldDB" id="A0A5C8V2U1"/>
<dbReference type="Gene3D" id="3.30.1060.10">
    <property type="entry name" value="Peptide methionine sulphoxide reductase MsrA"/>
    <property type="match status" value="1"/>
</dbReference>
<sequence>MEIKKVALGGGCHWCTEAVFLSLQGVTRVEQGFVAQKGDGSSFSEAVIVTYNPSQISLRDLVEIHLHTHQSTSEHSFRHKYRSAVYVFSDGDYDESNHILRELQTEFKETIVTKTYHFKEFKPSDEQFHNYYYSNPEKPFCKSYIDPKLKVLMAKYSKFMKAFTNLDTL</sequence>
<keyword evidence="2" id="KW-0560">Oxidoreductase</keyword>